<gene>
    <name evidence="3" type="ORF">GCM10011509_26350</name>
</gene>
<keyword evidence="4" id="KW-1185">Reference proteome</keyword>
<evidence type="ECO:0000256" key="1">
    <source>
        <dbReference type="SAM" id="MobiDB-lite"/>
    </source>
</evidence>
<evidence type="ECO:0008006" key="5">
    <source>
        <dbReference type="Google" id="ProtNLM"/>
    </source>
</evidence>
<dbReference type="EMBL" id="BMLB01000005">
    <property type="protein sequence ID" value="GGK76446.1"/>
    <property type="molecule type" value="Genomic_DNA"/>
</dbReference>
<protein>
    <recommendedName>
        <fullName evidence="5">DUF4386 family protein</fullName>
    </recommendedName>
</protein>
<feature type="transmembrane region" description="Helical" evidence="2">
    <location>
        <begin position="175"/>
        <end position="192"/>
    </location>
</feature>
<keyword evidence="2" id="KW-1133">Transmembrane helix</keyword>
<feature type="transmembrane region" description="Helical" evidence="2">
    <location>
        <begin position="88"/>
        <end position="108"/>
    </location>
</feature>
<dbReference type="Proteomes" id="UP000662111">
    <property type="component" value="Unassembled WGS sequence"/>
</dbReference>
<sequence length="260" mass="26919">MGSHTSAARTVRSAPDPAAPRVGPAEVGYDVGLWRGLVRTGAWAALAGVALIVVQVTVFLVWPPPRTAAEAFEVLVGQPLVGLLGLDLLYVVSNLLTFLLYLALAVVLWRVSRSAVAVALGFGTLGMAAYLASPRFVEMLLLARAHAGADPQGQAALLATGEGMLATWTGTAFDVYYVLNLVALLVLAVLMYRSDVFSRATSLWGLAAAALMAVPSNVGTVGVVLAVASLVPWSVFAVLVGRRLLRLVHLAGAAAAPAPG</sequence>
<keyword evidence="2" id="KW-0472">Membrane</keyword>
<keyword evidence="2" id="KW-0812">Transmembrane</keyword>
<feature type="transmembrane region" description="Helical" evidence="2">
    <location>
        <begin position="220"/>
        <end position="240"/>
    </location>
</feature>
<feature type="region of interest" description="Disordered" evidence="1">
    <location>
        <begin position="1"/>
        <end position="20"/>
    </location>
</feature>
<organism evidence="3 4">
    <name type="scientific">Ornithinimicrobium pekingense</name>
    <dbReference type="NCBI Taxonomy" id="384677"/>
    <lineage>
        <taxon>Bacteria</taxon>
        <taxon>Bacillati</taxon>
        <taxon>Actinomycetota</taxon>
        <taxon>Actinomycetes</taxon>
        <taxon>Micrococcales</taxon>
        <taxon>Ornithinimicrobiaceae</taxon>
        <taxon>Ornithinimicrobium</taxon>
    </lineage>
</organism>
<proteinExistence type="predicted"/>
<feature type="transmembrane region" description="Helical" evidence="2">
    <location>
        <begin position="115"/>
        <end position="132"/>
    </location>
</feature>
<evidence type="ECO:0000313" key="4">
    <source>
        <dbReference type="Proteomes" id="UP000662111"/>
    </source>
</evidence>
<feature type="transmembrane region" description="Helical" evidence="2">
    <location>
        <begin position="42"/>
        <end position="62"/>
    </location>
</feature>
<name>A0ABQ2FBL9_9MICO</name>
<evidence type="ECO:0000313" key="3">
    <source>
        <dbReference type="EMBL" id="GGK76446.1"/>
    </source>
</evidence>
<dbReference type="RefSeq" id="WP_156875767.1">
    <property type="nucleotide sequence ID" value="NZ_BMLB01000005.1"/>
</dbReference>
<comment type="caution">
    <text evidence="3">The sequence shown here is derived from an EMBL/GenBank/DDBJ whole genome shotgun (WGS) entry which is preliminary data.</text>
</comment>
<evidence type="ECO:0000256" key="2">
    <source>
        <dbReference type="SAM" id="Phobius"/>
    </source>
</evidence>
<feature type="transmembrane region" description="Helical" evidence="2">
    <location>
        <begin position="197"/>
        <end position="214"/>
    </location>
</feature>
<accession>A0ABQ2FBL9</accession>
<reference evidence="4" key="1">
    <citation type="journal article" date="2019" name="Int. J. Syst. Evol. Microbiol.">
        <title>The Global Catalogue of Microorganisms (GCM) 10K type strain sequencing project: providing services to taxonomists for standard genome sequencing and annotation.</title>
        <authorList>
            <consortium name="The Broad Institute Genomics Platform"/>
            <consortium name="The Broad Institute Genome Sequencing Center for Infectious Disease"/>
            <person name="Wu L."/>
            <person name="Ma J."/>
        </authorList>
    </citation>
    <scope>NUCLEOTIDE SEQUENCE [LARGE SCALE GENOMIC DNA]</scope>
    <source>
        <strain evidence="4">CGMCC 1.5362</strain>
    </source>
</reference>